<gene>
    <name evidence="2" type="ORF">V7S43_006058</name>
</gene>
<keyword evidence="3" id="KW-1185">Reference proteome</keyword>
<organism evidence="2 3">
    <name type="scientific">Phytophthora oleae</name>
    <dbReference type="NCBI Taxonomy" id="2107226"/>
    <lineage>
        <taxon>Eukaryota</taxon>
        <taxon>Sar</taxon>
        <taxon>Stramenopiles</taxon>
        <taxon>Oomycota</taxon>
        <taxon>Peronosporomycetes</taxon>
        <taxon>Peronosporales</taxon>
        <taxon>Peronosporaceae</taxon>
        <taxon>Phytophthora</taxon>
    </lineage>
</organism>
<reference evidence="2 3" key="1">
    <citation type="submission" date="2024-09" db="EMBL/GenBank/DDBJ databases">
        <title>Genome sequencing and assembly of Phytophthora oleae, isolate VK10A, causative agent of rot of olive drupes.</title>
        <authorList>
            <person name="Conti Taguali S."/>
            <person name="Riolo M."/>
            <person name="La Spada F."/>
            <person name="Cacciola S.O."/>
            <person name="Dionisio G."/>
        </authorList>
    </citation>
    <scope>NUCLEOTIDE SEQUENCE [LARGE SCALE GENOMIC DNA]</scope>
    <source>
        <strain evidence="2 3">VK10A</strain>
    </source>
</reference>
<keyword evidence="1" id="KW-0472">Membrane</keyword>
<dbReference type="Proteomes" id="UP001632037">
    <property type="component" value="Unassembled WGS sequence"/>
</dbReference>
<comment type="caution">
    <text evidence="2">The sequence shown here is derived from an EMBL/GenBank/DDBJ whole genome shotgun (WGS) entry which is preliminary data.</text>
</comment>
<dbReference type="AlphaFoldDB" id="A0ABD3FPG2"/>
<proteinExistence type="predicted"/>
<name>A0ABD3FPG2_9STRA</name>
<evidence type="ECO:0000313" key="3">
    <source>
        <dbReference type="Proteomes" id="UP001632037"/>
    </source>
</evidence>
<protein>
    <submittedName>
        <fullName evidence="2">Uncharacterized protein</fullName>
    </submittedName>
</protein>
<accession>A0ABD3FPG2</accession>
<dbReference type="EMBL" id="JBIMZQ010000010">
    <property type="protein sequence ID" value="KAL3668763.1"/>
    <property type="molecule type" value="Genomic_DNA"/>
</dbReference>
<keyword evidence="1" id="KW-0812">Transmembrane</keyword>
<evidence type="ECO:0000313" key="2">
    <source>
        <dbReference type="EMBL" id="KAL3668763.1"/>
    </source>
</evidence>
<evidence type="ECO:0000256" key="1">
    <source>
        <dbReference type="SAM" id="Phobius"/>
    </source>
</evidence>
<feature type="transmembrane region" description="Helical" evidence="1">
    <location>
        <begin position="50"/>
        <end position="71"/>
    </location>
</feature>
<sequence length="74" mass="8169">MALPITWDGVKAVTPIAMRRLLVLALGYIIVLIILSARDCSWKKHSKDQTLLTIFGTLSALVVAAGVRTAYMRR</sequence>
<keyword evidence="1" id="KW-1133">Transmembrane helix</keyword>
<feature type="transmembrane region" description="Helical" evidence="1">
    <location>
        <begin position="21"/>
        <end position="38"/>
    </location>
</feature>